<comment type="caution">
    <text evidence="2">The sequence shown here is derived from an EMBL/GenBank/DDBJ whole genome shotgun (WGS) entry which is preliminary data.</text>
</comment>
<proteinExistence type="predicted"/>
<dbReference type="AlphaFoldDB" id="A0A9P8I6Y0"/>
<accession>A0A9P8I6Y0</accession>
<gene>
    <name evidence="2" type="ORF">GP486_007141</name>
</gene>
<feature type="compositionally biased region" description="Acidic residues" evidence="1">
    <location>
        <begin position="89"/>
        <end position="111"/>
    </location>
</feature>
<evidence type="ECO:0000313" key="2">
    <source>
        <dbReference type="EMBL" id="KAH0551641.1"/>
    </source>
</evidence>
<dbReference type="EMBL" id="JAGHQM010001862">
    <property type="protein sequence ID" value="KAH0551641.1"/>
    <property type="molecule type" value="Genomic_DNA"/>
</dbReference>
<protein>
    <submittedName>
        <fullName evidence="2">Uncharacterized protein</fullName>
    </submittedName>
</protein>
<evidence type="ECO:0000256" key="1">
    <source>
        <dbReference type="SAM" id="MobiDB-lite"/>
    </source>
</evidence>
<dbReference type="Proteomes" id="UP000750711">
    <property type="component" value="Unassembled WGS sequence"/>
</dbReference>
<reference evidence="2" key="1">
    <citation type="submission" date="2021-03" db="EMBL/GenBank/DDBJ databases">
        <title>Comparative genomics and phylogenomic investigation of the class Geoglossomycetes provide insights into ecological specialization and systematics.</title>
        <authorList>
            <person name="Melie T."/>
            <person name="Pirro S."/>
            <person name="Miller A.N."/>
            <person name="Quandt A."/>
        </authorList>
    </citation>
    <scope>NUCLEOTIDE SEQUENCE</scope>
    <source>
        <strain evidence="2">CAQ_001_2017</strain>
    </source>
</reference>
<name>A0A9P8I6Y0_9PEZI</name>
<organism evidence="2 3">
    <name type="scientific">Trichoglossum hirsutum</name>
    <dbReference type="NCBI Taxonomy" id="265104"/>
    <lineage>
        <taxon>Eukaryota</taxon>
        <taxon>Fungi</taxon>
        <taxon>Dikarya</taxon>
        <taxon>Ascomycota</taxon>
        <taxon>Pezizomycotina</taxon>
        <taxon>Geoglossomycetes</taxon>
        <taxon>Geoglossales</taxon>
        <taxon>Geoglossaceae</taxon>
        <taxon>Trichoglossum</taxon>
    </lineage>
</organism>
<sequence length="111" mass="12105">MPPARRAAASLRLKAIQDRYNDSVDDVRHARLAAIAKSVEGRVVMVGLLERLVAQNEEIIGLLRYQIPDTEEPEYDNTGRAEVGKDGAEDAEDEGGEDDGGEVDLLEAAEE</sequence>
<evidence type="ECO:0000313" key="3">
    <source>
        <dbReference type="Proteomes" id="UP000750711"/>
    </source>
</evidence>
<keyword evidence="3" id="KW-1185">Reference proteome</keyword>
<feature type="region of interest" description="Disordered" evidence="1">
    <location>
        <begin position="67"/>
        <end position="111"/>
    </location>
</feature>
<feature type="compositionally biased region" description="Basic and acidic residues" evidence="1">
    <location>
        <begin position="77"/>
        <end position="88"/>
    </location>
</feature>